<feature type="chain" id="PRO_5025404948" evidence="2">
    <location>
        <begin position="19"/>
        <end position="542"/>
    </location>
</feature>
<dbReference type="Pfam" id="PF26335">
    <property type="entry name" value="ARB_00930_C"/>
    <property type="match status" value="1"/>
</dbReference>
<accession>A0A6A5SUM1</accession>
<evidence type="ECO:0000259" key="3">
    <source>
        <dbReference type="Pfam" id="PF00144"/>
    </source>
</evidence>
<feature type="signal peptide" evidence="2">
    <location>
        <begin position="1"/>
        <end position="18"/>
    </location>
</feature>
<dbReference type="OrthoDB" id="10250282at2759"/>
<dbReference type="Pfam" id="PF00144">
    <property type="entry name" value="Beta-lactamase"/>
    <property type="match status" value="1"/>
</dbReference>
<dbReference type="InterPro" id="IPR051478">
    <property type="entry name" value="Beta-lactamase-like_AB/R"/>
</dbReference>
<evidence type="ECO:0000313" key="5">
    <source>
        <dbReference type="EMBL" id="KAF1943508.1"/>
    </source>
</evidence>
<proteinExistence type="inferred from homology"/>
<keyword evidence="6" id="KW-1185">Reference proteome</keyword>
<evidence type="ECO:0000256" key="1">
    <source>
        <dbReference type="ARBA" id="ARBA00038473"/>
    </source>
</evidence>
<sequence length="542" mass="58965">MKVPTIIALSLLIPTILSLCPPPGPILPPPTLDPGSSNFSIPDSAFSNFSFLANTSFAIKAAIGNTTVFQYEYSAPGREVDQSLLKTQIRIASATKMITALALVMSKDKISLEDPITKFLPGLKEELYGDVTIGALTDHTSGLGRFGYVADLATSGQNTTALGLPKVNNTLPGCDPFPGGQVCTNQEVLDMFNNPAYAPHSPNSGAVYSNIGYILLGKALEAVHNETYEGIIQHLILDPVGMPQSTFIPPTDNRTAILPRRPEDAQWFVANFANLNPVGGLWSTPDEMLKLLQALQNNQLLSKAEMREWLQPRVFLRSLQQFVGVSWEIMRVPDMHLNFPRSIEIFTKAGGVPGYASYAVLIPEYDIVITINAAGGKPDFPNIALLGTVTKALIPYADQLARSQAAAKYAGTYTLAGTESNDTITLTANDGPGLSIESMTINNIPVLQALAKIQGTPLENFGARLYPTDPDSLGTCKENWRMLLDQKTSEKLFAELDCMSWNLGDPFRYVREPLDTFVFHVEDDKVASVELLGWRATLDKVA</sequence>
<feature type="domain" description="Beta-lactamase-like ARB-00930-like C-terminal" evidence="4">
    <location>
        <begin position="401"/>
        <end position="541"/>
    </location>
</feature>
<dbReference type="AlphaFoldDB" id="A0A6A5SUM1"/>
<dbReference type="PANTHER" id="PTHR22935">
    <property type="entry name" value="PENICILLIN-BINDING PROTEIN"/>
    <property type="match status" value="1"/>
</dbReference>
<dbReference type="EMBL" id="ML976024">
    <property type="protein sequence ID" value="KAF1943508.1"/>
    <property type="molecule type" value="Genomic_DNA"/>
</dbReference>
<reference evidence="5" key="1">
    <citation type="journal article" date="2020" name="Stud. Mycol.">
        <title>101 Dothideomycetes genomes: a test case for predicting lifestyles and emergence of pathogens.</title>
        <authorList>
            <person name="Haridas S."/>
            <person name="Albert R."/>
            <person name="Binder M."/>
            <person name="Bloem J."/>
            <person name="Labutti K."/>
            <person name="Salamov A."/>
            <person name="Andreopoulos B."/>
            <person name="Baker S."/>
            <person name="Barry K."/>
            <person name="Bills G."/>
            <person name="Bluhm B."/>
            <person name="Cannon C."/>
            <person name="Castanera R."/>
            <person name="Culley D."/>
            <person name="Daum C."/>
            <person name="Ezra D."/>
            <person name="Gonzalez J."/>
            <person name="Henrissat B."/>
            <person name="Kuo A."/>
            <person name="Liang C."/>
            <person name="Lipzen A."/>
            <person name="Lutzoni F."/>
            <person name="Magnuson J."/>
            <person name="Mondo S."/>
            <person name="Nolan M."/>
            <person name="Ohm R."/>
            <person name="Pangilinan J."/>
            <person name="Park H.-J."/>
            <person name="Ramirez L."/>
            <person name="Alfaro M."/>
            <person name="Sun H."/>
            <person name="Tritt A."/>
            <person name="Yoshinaga Y."/>
            <person name="Zwiers L.-H."/>
            <person name="Turgeon B."/>
            <person name="Goodwin S."/>
            <person name="Spatafora J."/>
            <person name="Crous P."/>
            <person name="Grigoriev I."/>
        </authorList>
    </citation>
    <scope>NUCLEOTIDE SEQUENCE</scope>
    <source>
        <strain evidence="5">CBS 161.51</strain>
    </source>
</reference>
<name>A0A6A5SUM1_9PLEO</name>
<dbReference type="InterPro" id="IPR012338">
    <property type="entry name" value="Beta-lactam/transpept-like"/>
</dbReference>
<dbReference type="Proteomes" id="UP000800038">
    <property type="component" value="Unassembled WGS sequence"/>
</dbReference>
<keyword evidence="2" id="KW-0732">Signal</keyword>
<dbReference type="PANTHER" id="PTHR22935:SF95">
    <property type="entry name" value="BETA-LACTAMASE-LIKE 1-RELATED"/>
    <property type="match status" value="1"/>
</dbReference>
<organism evidence="5 6">
    <name type="scientific">Clathrospora elynae</name>
    <dbReference type="NCBI Taxonomy" id="706981"/>
    <lineage>
        <taxon>Eukaryota</taxon>
        <taxon>Fungi</taxon>
        <taxon>Dikarya</taxon>
        <taxon>Ascomycota</taxon>
        <taxon>Pezizomycotina</taxon>
        <taxon>Dothideomycetes</taxon>
        <taxon>Pleosporomycetidae</taxon>
        <taxon>Pleosporales</taxon>
        <taxon>Diademaceae</taxon>
        <taxon>Clathrospora</taxon>
    </lineage>
</organism>
<dbReference type="InterPro" id="IPR058664">
    <property type="entry name" value="ARB_00930-like_C"/>
</dbReference>
<protein>
    <submittedName>
        <fullName evidence="5">Beta-lactamase/transpeptidase-like protein</fullName>
    </submittedName>
</protein>
<evidence type="ECO:0000256" key="2">
    <source>
        <dbReference type="SAM" id="SignalP"/>
    </source>
</evidence>
<feature type="domain" description="Beta-lactamase-related" evidence="3">
    <location>
        <begin position="70"/>
        <end position="378"/>
    </location>
</feature>
<dbReference type="SUPFAM" id="SSF56601">
    <property type="entry name" value="beta-lactamase/transpeptidase-like"/>
    <property type="match status" value="1"/>
</dbReference>
<gene>
    <name evidence="5" type="ORF">EJ02DRAFT_485310</name>
</gene>
<evidence type="ECO:0000259" key="4">
    <source>
        <dbReference type="Pfam" id="PF26335"/>
    </source>
</evidence>
<evidence type="ECO:0000313" key="6">
    <source>
        <dbReference type="Proteomes" id="UP000800038"/>
    </source>
</evidence>
<comment type="similarity">
    <text evidence="1">Belongs to the beta-lactamase family.</text>
</comment>
<dbReference type="InterPro" id="IPR001466">
    <property type="entry name" value="Beta-lactam-related"/>
</dbReference>
<dbReference type="Gene3D" id="3.40.710.10">
    <property type="entry name" value="DD-peptidase/beta-lactamase superfamily"/>
    <property type="match status" value="1"/>
</dbReference>